<keyword evidence="2" id="KW-0413">Isomerase</keyword>
<dbReference type="NCBIfam" id="TIGR00035">
    <property type="entry name" value="asp_race"/>
    <property type="match status" value="1"/>
</dbReference>
<name>A0A1V4EUG6_9BACL</name>
<dbReference type="InterPro" id="IPR004380">
    <property type="entry name" value="Asp_race"/>
</dbReference>
<dbReference type="Pfam" id="PF01177">
    <property type="entry name" value="Asp_Glu_race"/>
    <property type="match status" value="1"/>
</dbReference>
<evidence type="ECO:0000313" key="4">
    <source>
        <dbReference type="Proteomes" id="UP000190229"/>
    </source>
</evidence>
<gene>
    <name evidence="3" type="ORF">B2M26_07385</name>
</gene>
<evidence type="ECO:0000256" key="1">
    <source>
        <dbReference type="ARBA" id="ARBA00007847"/>
    </source>
</evidence>
<protein>
    <recommendedName>
        <fullName evidence="5">Aspartate racemase</fullName>
    </recommendedName>
</protein>
<keyword evidence="4" id="KW-1185">Reference proteome</keyword>
<proteinExistence type="inferred from homology"/>
<dbReference type="InterPro" id="IPR015942">
    <property type="entry name" value="Asp/Glu/hydantoin_racemase"/>
</dbReference>
<dbReference type="EMBL" id="MWPS01000019">
    <property type="protein sequence ID" value="OPG16288.1"/>
    <property type="molecule type" value="Genomic_DNA"/>
</dbReference>
<sequence length="249" mass="26965">MMKTLGVIAGLGPLAGAHFYRRLIEMSPAAMDSEHIPIILMADPTVPSRIEHLSGTGESPVPKLVEIAQKLVRAGAELIAIPSTTTSIYQEQIAQQMSVPMISLIEEVTAAIVKSQYRKIGIMGTTPTRTFRVYEASFRKAGLEAVYPDEETQLEITEIISAVKEASARYSAFDGRVHIGIETLGERAIQLAQGPWSRDVDGILLACTELPVIVPSEVSILSRPPEALFRSTDILAAAIIRDVYPKGGV</sequence>
<comment type="similarity">
    <text evidence="1">Belongs to the aspartate/glutamate racemases family.</text>
</comment>
<dbReference type="InterPro" id="IPR033134">
    <property type="entry name" value="Asp/Glu_racemase_AS_2"/>
</dbReference>
<evidence type="ECO:0008006" key="5">
    <source>
        <dbReference type="Google" id="ProtNLM"/>
    </source>
</evidence>
<dbReference type="Proteomes" id="UP000190229">
    <property type="component" value="Unassembled WGS sequence"/>
</dbReference>
<dbReference type="AlphaFoldDB" id="A0A1V4EUG6"/>
<dbReference type="GO" id="GO:0047661">
    <property type="term" value="F:amino-acid racemase activity"/>
    <property type="evidence" value="ECO:0007669"/>
    <property type="project" value="InterPro"/>
</dbReference>
<reference evidence="3 4" key="1">
    <citation type="submission" date="2017-02" db="EMBL/GenBank/DDBJ databases">
        <title>Draft genome of Acidibacillus ferrooxidans Huett2.</title>
        <authorList>
            <person name="Schopf S."/>
        </authorList>
    </citation>
    <scope>NUCLEOTIDE SEQUENCE [LARGE SCALE GENOMIC DNA]</scope>
    <source>
        <strain evidence="3 4">Huett2</strain>
    </source>
</reference>
<dbReference type="PANTHER" id="PTHR21198:SF7">
    <property type="entry name" value="ASPARTATE-GLUTAMATE RACEMASE FAMILY"/>
    <property type="match status" value="1"/>
</dbReference>
<dbReference type="PANTHER" id="PTHR21198">
    <property type="entry name" value="GLUTAMATE RACEMASE"/>
    <property type="match status" value="1"/>
</dbReference>
<dbReference type="SUPFAM" id="SSF53681">
    <property type="entry name" value="Aspartate/glutamate racemase"/>
    <property type="match status" value="2"/>
</dbReference>
<evidence type="ECO:0000313" key="3">
    <source>
        <dbReference type="EMBL" id="OPG16288.1"/>
    </source>
</evidence>
<dbReference type="PROSITE" id="PS00924">
    <property type="entry name" value="ASP_GLU_RACEMASE_2"/>
    <property type="match status" value="1"/>
</dbReference>
<dbReference type="InterPro" id="IPR001920">
    <property type="entry name" value="Asp/Glu_race"/>
</dbReference>
<comment type="caution">
    <text evidence="3">The sequence shown here is derived from an EMBL/GenBank/DDBJ whole genome shotgun (WGS) entry which is preliminary data.</text>
</comment>
<organism evidence="3 4">
    <name type="scientific">Ferroacidibacillus organovorans</name>
    <dbReference type="NCBI Taxonomy" id="1765683"/>
    <lineage>
        <taxon>Bacteria</taxon>
        <taxon>Bacillati</taxon>
        <taxon>Bacillota</taxon>
        <taxon>Bacilli</taxon>
        <taxon>Bacillales</taxon>
        <taxon>Alicyclobacillaceae</taxon>
        <taxon>Ferroacidibacillus</taxon>
    </lineage>
</organism>
<dbReference type="Gene3D" id="3.40.50.1860">
    <property type="match status" value="2"/>
</dbReference>
<accession>A0A1V4EUG6</accession>
<evidence type="ECO:0000256" key="2">
    <source>
        <dbReference type="ARBA" id="ARBA00023235"/>
    </source>
</evidence>